<dbReference type="EMBL" id="QAYC01000013">
    <property type="protein sequence ID" value="PTW45621.1"/>
    <property type="molecule type" value="Genomic_DNA"/>
</dbReference>
<dbReference type="InterPro" id="IPR022642">
    <property type="entry name" value="CheR_C"/>
</dbReference>
<dbReference type="PRINTS" id="PR00996">
    <property type="entry name" value="CHERMTFRASE"/>
</dbReference>
<dbReference type="RefSeq" id="WP_108028080.1">
    <property type="nucleotide sequence ID" value="NZ_QAYC01000013.1"/>
</dbReference>
<dbReference type="SMART" id="SM00138">
    <property type="entry name" value="MeTrc"/>
    <property type="match status" value="1"/>
</dbReference>
<dbReference type="InterPro" id="IPR000780">
    <property type="entry name" value="CheR_MeTrfase"/>
</dbReference>
<evidence type="ECO:0000256" key="4">
    <source>
        <dbReference type="ARBA" id="ARBA00022691"/>
    </source>
</evidence>
<dbReference type="Proteomes" id="UP000244037">
    <property type="component" value="Unassembled WGS sequence"/>
</dbReference>
<evidence type="ECO:0000256" key="1">
    <source>
        <dbReference type="ARBA" id="ARBA00001541"/>
    </source>
</evidence>
<evidence type="ECO:0000256" key="2">
    <source>
        <dbReference type="ARBA" id="ARBA00022603"/>
    </source>
</evidence>
<keyword evidence="10" id="KW-1185">Reference proteome</keyword>
<dbReference type="PANTHER" id="PTHR24422">
    <property type="entry name" value="CHEMOTAXIS PROTEIN METHYLTRANSFERASE"/>
    <property type="match status" value="1"/>
</dbReference>
<sequence>MTASSLALRPTGGADDGDRIDDSSFSRIAALVNRQTGIRLPPSKRLMVEARLRRRVRACGQPNLAAYCRFLFQEGGLDREALHLIDVVTTNKTDFFREPDHFRFLAGPGLDAMLGRAGGGRRTRLKFWSAASSIGAEAYTIAMVLAEAAARGPGFDFTVLGTDISTAVLAHAKMAIYPTAFAAPVPEALRQRYFMEARDPERQEVRVVPELRARASFARLNLMDKRYAVDSDFDAIFLRNVLIYFERDVQIAVVGRLIRHIRPGGFLFLGHSESGIGAELPLRQLAPATFQVE</sequence>
<comment type="caution">
    <text evidence="9">The sequence shown here is derived from an EMBL/GenBank/DDBJ whole genome shotgun (WGS) entry which is preliminary data.</text>
</comment>
<dbReference type="AlphaFoldDB" id="A0A8E2VHC3"/>
<evidence type="ECO:0000256" key="5">
    <source>
        <dbReference type="PIRNR" id="PIRNR000410"/>
    </source>
</evidence>
<accession>A0A8E2VHC3</accession>
<dbReference type="InterPro" id="IPR022641">
    <property type="entry name" value="CheR_N"/>
</dbReference>
<dbReference type="EC" id="2.1.1.80" evidence="5"/>
<dbReference type="Gene3D" id="1.10.155.10">
    <property type="entry name" value="Chemotaxis receptor methyltransferase CheR, N-terminal domain"/>
    <property type="match status" value="1"/>
</dbReference>
<evidence type="ECO:0000256" key="3">
    <source>
        <dbReference type="ARBA" id="ARBA00022679"/>
    </source>
</evidence>
<evidence type="ECO:0000259" key="8">
    <source>
        <dbReference type="PROSITE" id="PS50123"/>
    </source>
</evidence>
<feature type="binding site" evidence="6">
    <location>
        <position position="97"/>
    </location>
    <ligand>
        <name>S-adenosyl-L-methionine</name>
        <dbReference type="ChEBI" id="CHEBI:59789"/>
    </ligand>
</feature>
<feature type="binding site" evidence="6">
    <location>
        <position position="137"/>
    </location>
    <ligand>
        <name>S-adenosyl-L-methionine</name>
        <dbReference type="ChEBI" id="CHEBI:59789"/>
    </ligand>
</feature>
<keyword evidence="3 5" id="KW-0808">Transferase</keyword>
<dbReference type="InterPro" id="IPR036804">
    <property type="entry name" value="CheR_N_sf"/>
</dbReference>
<feature type="binding site" evidence="6">
    <location>
        <position position="91"/>
    </location>
    <ligand>
        <name>S-adenosyl-L-methionine</name>
        <dbReference type="ChEBI" id="CHEBI:59789"/>
    </ligand>
</feature>
<evidence type="ECO:0000256" key="6">
    <source>
        <dbReference type="PIRSR" id="PIRSR000410-1"/>
    </source>
</evidence>
<evidence type="ECO:0000313" key="10">
    <source>
        <dbReference type="Proteomes" id="UP000244037"/>
    </source>
</evidence>
<feature type="binding site" evidence="6">
    <location>
        <position position="163"/>
    </location>
    <ligand>
        <name>S-adenosyl-L-methionine</name>
        <dbReference type="ChEBI" id="CHEBI:59789"/>
    </ligand>
</feature>
<comment type="catalytic activity">
    <reaction evidence="1 5">
        <text>L-glutamyl-[protein] + S-adenosyl-L-methionine = [protein]-L-glutamate 5-O-methyl ester + S-adenosyl-L-homocysteine</text>
        <dbReference type="Rhea" id="RHEA:24452"/>
        <dbReference type="Rhea" id="RHEA-COMP:10208"/>
        <dbReference type="Rhea" id="RHEA-COMP:10311"/>
        <dbReference type="ChEBI" id="CHEBI:29973"/>
        <dbReference type="ChEBI" id="CHEBI:57856"/>
        <dbReference type="ChEBI" id="CHEBI:59789"/>
        <dbReference type="ChEBI" id="CHEBI:82795"/>
        <dbReference type="EC" id="2.1.1.80"/>
    </reaction>
</comment>
<dbReference type="GO" id="GO:0032259">
    <property type="term" value="P:methylation"/>
    <property type="evidence" value="ECO:0007669"/>
    <property type="project" value="UniProtKB-KW"/>
</dbReference>
<dbReference type="GO" id="GO:0008983">
    <property type="term" value="F:protein-glutamate O-methyltransferase activity"/>
    <property type="evidence" value="ECO:0007669"/>
    <property type="project" value="UniProtKB-EC"/>
</dbReference>
<gene>
    <name evidence="9" type="ORF">C8N38_11321</name>
</gene>
<feature type="binding site" evidence="6">
    <location>
        <position position="93"/>
    </location>
    <ligand>
        <name>S-adenosyl-L-methionine</name>
        <dbReference type="ChEBI" id="CHEBI:59789"/>
    </ligand>
</feature>
<dbReference type="PIRSF" id="PIRSF000410">
    <property type="entry name" value="CheR"/>
    <property type="match status" value="1"/>
</dbReference>
<reference evidence="9 10" key="1">
    <citation type="submission" date="2018-04" db="EMBL/GenBank/DDBJ databases">
        <title>Genomic Encyclopedia of Archaeal and Bacterial Type Strains, Phase II (KMG-II): from individual species to whole genera.</title>
        <authorList>
            <person name="Goeker M."/>
        </authorList>
    </citation>
    <scope>NUCLEOTIDE SEQUENCE [LARGE SCALE GENOMIC DNA]</scope>
    <source>
        <strain evidence="9 10">DSM 19783</strain>
    </source>
</reference>
<dbReference type="InterPro" id="IPR050903">
    <property type="entry name" value="Bact_Chemotaxis_MeTrfase"/>
</dbReference>
<dbReference type="SUPFAM" id="SSF47757">
    <property type="entry name" value="Chemotaxis receptor methyltransferase CheR, N-terminal domain"/>
    <property type="match status" value="1"/>
</dbReference>
<evidence type="ECO:0000313" key="9">
    <source>
        <dbReference type="EMBL" id="PTW45621.1"/>
    </source>
</evidence>
<dbReference type="PROSITE" id="PS50123">
    <property type="entry name" value="CHER"/>
    <property type="match status" value="1"/>
</dbReference>
<feature type="domain" description="CheR-type methyltransferase" evidence="8">
    <location>
        <begin position="20"/>
        <end position="293"/>
    </location>
</feature>
<dbReference type="InterPro" id="IPR029063">
    <property type="entry name" value="SAM-dependent_MTases_sf"/>
</dbReference>
<dbReference type="OrthoDB" id="9816309at2"/>
<dbReference type="SUPFAM" id="SSF53335">
    <property type="entry name" value="S-adenosyl-L-methionine-dependent methyltransferases"/>
    <property type="match status" value="1"/>
</dbReference>
<dbReference type="Pfam" id="PF03705">
    <property type="entry name" value="CheR_N"/>
    <property type="match status" value="1"/>
</dbReference>
<dbReference type="Gene3D" id="3.40.50.150">
    <property type="entry name" value="Vaccinia Virus protein VP39"/>
    <property type="match status" value="1"/>
</dbReference>
<feature type="region of interest" description="Disordered" evidence="7">
    <location>
        <begin position="1"/>
        <end position="20"/>
    </location>
</feature>
<protein>
    <recommendedName>
        <fullName evidence="5">Chemotaxis protein methyltransferase</fullName>
        <ecNumber evidence="5">2.1.1.80</ecNumber>
    </recommendedName>
</protein>
<dbReference type="InterPro" id="IPR026024">
    <property type="entry name" value="Chemotaxis_MeTrfase_CheR"/>
</dbReference>
<dbReference type="PANTHER" id="PTHR24422:SF26">
    <property type="entry name" value="CHEMOTAXIS PROTEIN METHYLTRANSFERASE"/>
    <property type="match status" value="1"/>
</dbReference>
<keyword evidence="4 5" id="KW-0949">S-adenosyl-L-methionine</keyword>
<dbReference type="Pfam" id="PF01739">
    <property type="entry name" value="CheR"/>
    <property type="match status" value="1"/>
</dbReference>
<keyword evidence="2 5" id="KW-0489">Methyltransferase</keyword>
<feature type="binding site" evidence="6">
    <location>
        <begin position="221"/>
        <end position="222"/>
    </location>
    <ligand>
        <name>S-adenosyl-L-methionine</name>
        <dbReference type="ChEBI" id="CHEBI:59789"/>
    </ligand>
</feature>
<name>A0A8E2VHC3_9RHOB</name>
<comment type="function">
    <text evidence="5">Methylation of the membrane-bound methyl-accepting chemotaxis proteins (MCP) to form gamma-glutamyl methyl ester residues in MCP.</text>
</comment>
<organism evidence="9 10">
    <name type="scientific">Rhodovulum kholense</name>
    <dbReference type="NCBI Taxonomy" id="453584"/>
    <lineage>
        <taxon>Bacteria</taxon>
        <taxon>Pseudomonadati</taxon>
        <taxon>Pseudomonadota</taxon>
        <taxon>Alphaproteobacteria</taxon>
        <taxon>Rhodobacterales</taxon>
        <taxon>Paracoccaceae</taxon>
        <taxon>Rhodovulum</taxon>
    </lineage>
</organism>
<feature type="binding site" evidence="6">
    <location>
        <begin position="239"/>
        <end position="240"/>
    </location>
    <ligand>
        <name>S-adenosyl-L-methionine</name>
        <dbReference type="ChEBI" id="CHEBI:59789"/>
    </ligand>
</feature>
<proteinExistence type="predicted"/>
<evidence type="ECO:0000256" key="7">
    <source>
        <dbReference type="SAM" id="MobiDB-lite"/>
    </source>
</evidence>